<proteinExistence type="predicted"/>
<keyword evidence="1" id="KW-0805">Transcription regulation</keyword>
<name>H1DEK6_9BACT</name>
<feature type="DNA-binding region" description="H-T-H motif" evidence="4">
    <location>
        <begin position="25"/>
        <end position="44"/>
    </location>
</feature>
<dbReference type="PROSITE" id="PS50977">
    <property type="entry name" value="HTH_TETR_2"/>
    <property type="match status" value="1"/>
</dbReference>
<dbReference type="AlphaFoldDB" id="H1DEK6"/>
<dbReference type="InterPro" id="IPR001647">
    <property type="entry name" value="HTH_TetR"/>
</dbReference>
<dbReference type="PATRIC" id="fig|742817.3.peg.741"/>
<accession>H1DEK6</accession>
<dbReference type="Gene3D" id="1.10.357.10">
    <property type="entry name" value="Tetracycline Repressor, domain 2"/>
    <property type="match status" value="1"/>
</dbReference>
<evidence type="ECO:0000313" key="6">
    <source>
        <dbReference type="EMBL" id="EHP49906.1"/>
    </source>
</evidence>
<dbReference type="RefSeq" id="WP_009135840.1">
    <property type="nucleotide sequence ID" value="NZ_JH594596.1"/>
</dbReference>
<dbReference type="Gene3D" id="1.10.10.60">
    <property type="entry name" value="Homeodomain-like"/>
    <property type="match status" value="1"/>
</dbReference>
<evidence type="ECO:0000259" key="5">
    <source>
        <dbReference type="PROSITE" id="PS50977"/>
    </source>
</evidence>
<evidence type="ECO:0000256" key="2">
    <source>
        <dbReference type="ARBA" id="ARBA00023125"/>
    </source>
</evidence>
<organism evidence="6 7">
    <name type="scientific">Odoribacter laneus YIT 12061</name>
    <dbReference type="NCBI Taxonomy" id="742817"/>
    <lineage>
        <taxon>Bacteria</taxon>
        <taxon>Pseudomonadati</taxon>
        <taxon>Bacteroidota</taxon>
        <taxon>Bacteroidia</taxon>
        <taxon>Bacteroidales</taxon>
        <taxon>Odoribacteraceae</taxon>
        <taxon>Odoribacter</taxon>
    </lineage>
</organism>
<dbReference type="HOGENOM" id="CLU_069356_28_6_10"/>
<dbReference type="GeneID" id="98068317"/>
<evidence type="ECO:0000256" key="4">
    <source>
        <dbReference type="PROSITE-ProRule" id="PRU00335"/>
    </source>
</evidence>
<dbReference type="SUPFAM" id="SSF48498">
    <property type="entry name" value="Tetracyclin repressor-like, C-terminal domain"/>
    <property type="match status" value="1"/>
</dbReference>
<keyword evidence="2 4" id="KW-0238">DNA-binding</keyword>
<dbReference type="Pfam" id="PF00440">
    <property type="entry name" value="TetR_N"/>
    <property type="match status" value="1"/>
</dbReference>
<gene>
    <name evidence="6" type="ORF">HMPREF9449_00692</name>
</gene>
<dbReference type="EMBL" id="ADMC01000008">
    <property type="protein sequence ID" value="EHP49906.1"/>
    <property type="molecule type" value="Genomic_DNA"/>
</dbReference>
<keyword evidence="7" id="KW-1185">Reference proteome</keyword>
<evidence type="ECO:0000313" key="7">
    <source>
        <dbReference type="Proteomes" id="UP000004892"/>
    </source>
</evidence>
<keyword evidence="3" id="KW-0804">Transcription</keyword>
<dbReference type="GO" id="GO:0003677">
    <property type="term" value="F:DNA binding"/>
    <property type="evidence" value="ECO:0007669"/>
    <property type="project" value="UniProtKB-UniRule"/>
</dbReference>
<sequence length="204" mass="23976">MITNRDEVLENALRVFAKLNYEKASQTEIAKACGLSKAGLLYYFPFKKDLFVAVVDKYVFDSQRPENKYQFSPFHSLPEFIGQYIAGVKKTMQQLINLLDDGYNPGKCSFNLYYFHLLTQVRLYYPDVEEKVKSCLKWDYQLWFTAIQQAREKGEIRQDLEVEQTASMFHHVFWGLSFEEAFSQGLDTEELLQKLHFLYSLIKA</sequence>
<evidence type="ECO:0000256" key="3">
    <source>
        <dbReference type="ARBA" id="ARBA00023163"/>
    </source>
</evidence>
<feature type="domain" description="HTH tetR-type" evidence="5">
    <location>
        <begin position="2"/>
        <end position="62"/>
    </location>
</feature>
<dbReference type="SUPFAM" id="SSF46689">
    <property type="entry name" value="Homeodomain-like"/>
    <property type="match status" value="1"/>
</dbReference>
<dbReference type="PANTHER" id="PTHR47506:SF6">
    <property type="entry name" value="HTH-TYPE TRANSCRIPTIONAL REPRESSOR NEMR"/>
    <property type="match status" value="1"/>
</dbReference>
<dbReference type="InterPro" id="IPR036271">
    <property type="entry name" value="Tet_transcr_reg_TetR-rel_C_sf"/>
</dbReference>
<protein>
    <recommendedName>
        <fullName evidence="5">HTH tetR-type domain-containing protein</fullName>
    </recommendedName>
</protein>
<dbReference type="PANTHER" id="PTHR47506">
    <property type="entry name" value="TRANSCRIPTIONAL REGULATORY PROTEIN"/>
    <property type="match status" value="1"/>
</dbReference>
<dbReference type="InterPro" id="IPR009057">
    <property type="entry name" value="Homeodomain-like_sf"/>
</dbReference>
<dbReference type="STRING" id="742817.HMPREF9449_00692"/>
<reference evidence="6 7" key="1">
    <citation type="submission" date="2012-01" db="EMBL/GenBank/DDBJ databases">
        <title>The Genome Sequence of Odoribacter laneus YIT 12061.</title>
        <authorList>
            <consortium name="The Broad Institute Genome Sequencing Platform"/>
            <person name="Earl A."/>
            <person name="Ward D."/>
            <person name="Feldgarden M."/>
            <person name="Gevers D."/>
            <person name="Morotomi M."/>
            <person name="Young S.K."/>
            <person name="Zeng Q."/>
            <person name="Gargeya S."/>
            <person name="Fitzgerald M."/>
            <person name="Haas B."/>
            <person name="Abouelleil A."/>
            <person name="Alvarado L."/>
            <person name="Arachchi H.M."/>
            <person name="Berlin A."/>
            <person name="Chapman S.B."/>
            <person name="Gearin G."/>
            <person name="Goldberg J."/>
            <person name="Griggs A."/>
            <person name="Gujja S."/>
            <person name="Hansen M."/>
            <person name="Heiman D."/>
            <person name="Howarth C."/>
            <person name="Larimer J."/>
            <person name="Lui A."/>
            <person name="MacDonald P.J.P."/>
            <person name="McCowen C."/>
            <person name="Montmayeur A."/>
            <person name="Murphy C."/>
            <person name="Neiman D."/>
            <person name="Pearson M."/>
            <person name="Priest M."/>
            <person name="Roberts A."/>
            <person name="Saif S."/>
            <person name="Shea T."/>
            <person name="Sisk P."/>
            <person name="Stolte C."/>
            <person name="Sykes S."/>
            <person name="Wortman J."/>
            <person name="Nusbaum C."/>
            <person name="Birren B."/>
        </authorList>
    </citation>
    <scope>NUCLEOTIDE SEQUENCE [LARGE SCALE GENOMIC DNA]</scope>
    <source>
        <strain evidence="6 7">YIT 12061</strain>
    </source>
</reference>
<dbReference type="Proteomes" id="UP000004892">
    <property type="component" value="Unassembled WGS sequence"/>
</dbReference>
<evidence type="ECO:0000256" key="1">
    <source>
        <dbReference type="ARBA" id="ARBA00023015"/>
    </source>
</evidence>
<dbReference type="eggNOG" id="COG1309">
    <property type="taxonomic scope" value="Bacteria"/>
</dbReference>
<comment type="caution">
    <text evidence="6">The sequence shown here is derived from an EMBL/GenBank/DDBJ whole genome shotgun (WGS) entry which is preliminary data.</text>
</comment>